<comment type="subcellular location">
    <subcellularLocation>
        <location evidence="1 6 7">Nucleus</location>
    </subcellularLocation>
</comment>
<feature type="domain" description="Homeobox" evidence="9">
    <location>
        <begin position="238"/>
        <end position="298"/>
    </location>
</feature>
<evidence type="ECO:0000313" key="11">
    <source>
        <dbReference type="Proteomes" id="UP000030764"/>
    </source>
</evidence>
<dbReference type="GO" id="GO:0005634">
    <property type="term" value="C:nucleus"/>
    <property type="evidence" value="ECO:0007669"/>
    <property type="project" value="UniProtKB-SubCell"/>
</dbReference>
<evidence type="ECO:0000313" key="10">
    <source>
        <dbReference type="EMBL" id="KFD57698.1"/>
    </source>
</evidence>
<organism evidence="10 11">
    <name type="scientific">Trichuris suis</name>
    <name type="common">pig whipworm</name>
    <dbReference type="NCBI Taxonomy" id="68888"/>
    <lineage>
        <taxon>Eukaryota</taxon>
        <taxon>Metazoa</taxon>
        <taxon>Ecdysozoa</taxon>
        <taxon>Nematoda</taxon>
        <taxon>Enoplea</taxon>
        <taxon>Dorylaimia</taxon>
        <taxon>Trichinellida</taxon>
        <taxon>Trichuridae</taxon>
        <taxon>Trichuris</taxon>
    </lineage>
</organism>
<comment type="similarity">
    <text evidence="2">Belongs to the Abd-B homeobox family.</text>
</comment>
<reference evidence="10 11" key="1">
    <citation type="journal article" date="2014" name="Nat. Genet.">
        <title>Genome and transcriptome of the porcine whipworm Trichuris suis.</title>
        <authorList>
            <person name="Jex A.R."/>
            <person name="Nejsum P."/>
            <person name="Schwarz E.M."/>
            <person name="Hu L."/>
            <person name="Young N.D."/>
            <person name="Hall R.S."/>
            <person name="Korhonen P.K."/>
            <person name="Liao S."/>
            <person name="Thamsborg S."/>
            <person name="Xia J."/>
            <person name="Xu P."/>
            <person name="Wang S."/>
            <person name="Scheerlinck J.P."/>
            <person name="Hofmann A."/>
            <person name="Sternberg P.W."/>
            <person name="Wang J."/>
            <person name="Gasser R.B."/>
        </authorList>
    </citation>
    <scope>NUCLEOTIDE SEQUENCE [LARGE SCALE GENOMIC DNA]</scope>
    <source>
        <strain evidence="10">DCEP-RM93M</strain>
    </source>
</reference>
<evidence type="ECO:0000256" key="1">
    <source>
        <dbReference type="ARBA" id="ARBA00004123"/>
    </source>
</evidence>
<feature type="compositionally biased region" description="Low complexity" evidence="8">
    <location>
        <begin position="32"/>
        <end position="44"/>
    </location>
</feature>
<dbReference type="PROSITE" id="PS00027">
    <property type="entry name" value="HOMEOBOX_1"/>
    <property type="match status" value="1"/>
</dbReference>
<dbReference type="AlphaFoldDB" id="A0A085MKF2"/>
<dbReference type="PRINTS" id="PR00024">
    <property type="entry name" value="HOMEOBOX"/>
</dbReference>
<dbReference type="CDD" id="cd00086">
    <property type="entry name" value="homeodomain"/>
    <property type="match status" value="1"/>
</dbReference>
<dbReference type="Proteomes" id="UP000030764">
    <property type="component" value="Unassembled WGS sequence"/>
</dbReference>
<proteinExistence type="inferred from homology"/>
<keyword evidence="5 6" id="KW-0539">Nucleus</keyword>
<dbReference type="EMBL" id="KL363187">
    <property type="protein sequence ID" value="KFD57698.1"/>
    <property type="molecule type" value="Genomic_DNA"/>
</dbReference>
<dbReference type="Pfam" id="PF00046">
    <property type="entry name" value="Homeodomain"/>
    <property type="match status" value="1"/>
</dbReference>
<evidence type="ECO:0000259" key="9">
    <source>
        <dbReference type="PROSITE" id="PS50071"/>
    </source>
</evidence>
<dbReference type="GO" id="GO:0000981">
    <property type="term" value="F:DNA-binding transcription factor activity, RNA polymerase II-specific"/>
    <property type="evidence" value="ECO:0007669"/>
    <property type="project" value="InterPro"/>
</dbReference>
<protein>
    <recommendedName>
        <fullName evidence="9">Homeobox domain-containing protein</fullName>
    </recommendedName>
</protein>
<keyword evidence="11" id="KW-1185">Reference proteome</keyword>
<evidence type="ECO:0000256" key="2">
    <source>
        <dbReference type="ARBA" id="ARBA00006317"/>
    </source>
</evidence>
<sequence>MLSIAMNPAFMQSFAAECKPSLSFEVSPVSNSNNASSPSCLGPVKGPPPGGTPTPAASFCPPGFPLPTSRCSAWSSGVDSTAASTYPLAQGSVRVSPGYYYDAASRDMERKSSQVAAAAAAAAALKMWPTGYEFSHGTSTNTTGANNGSTSSAMEMYANLAQQTWPYSTYHHHHHHTAPQTHPTYDRSLNPFQFQTTPAELNFGPVARYQPSTIALGEVTPHASTFGQEHGLEWTNAIAVRKKRKPYTKYQTLELEKEFLYNAYVSKQKRWELARSLALTERQVKIWFQNRRMKQKKQQQRAQAEATSTSQGPSLSHCSSSTPPS</sequence>
<evidence type="ECO:0000256" key="5">
    <source>
        <dbReference type="ARBA" id="ARBA00023242"/>
    </source>
</evidence>
<dbReference type="PROSITE" id="PS50071">
    <property type="entry name" value="HOMEOBOX_2"/>
    <property type="match status" value="1"/>
</dbReference>
<dbReference type="InterPro" id="IPR046333">
    <property type="entry name" value="HXA10/ABDB-like"/>
</dbReference>
<evidence type="ECO:0000256" key="4">
    <source>
        <dbReference type="ARBA" id="ARBA00023155"/>
    </source>
</evidence>
<dbReference type="SUPFAM" id="SSF46689">
    <property type="entry name" value="Homeodomain-like"/>
    <property type="match status" value="1"/>
</dbReference>
<evidence type="ECO:0000256" key="7">
    <source>
        <dbReference type="RuleBase" id="RU000682"/>
    </source>
</evidence>
<dbReference type="InterPro" id="IPR017970">
    <property type="entry name" value="Homeobox_CS"/>
</dbReference>
<gene>
    <name evidence="10" type="ORF">M513_01368</name>
</gene>
<feature type="region of interest" description="Disordered" evidence="8">
    <location>
        <begin position="291"/>
        <end position="325"/>
    </location>
</feature>
<dbReference type="InterPro" id="IPR009057">
    <property type="entry name" value="Homeodomain-like_sf"/>
</dbReference>
<evidence type="ECO:0000256" key="6">
    <source>
        <dbReference type="PROSITE-ProRule" id="PRU00108"/>
    </source>
</evidence>
<dbReference type="GO" id="GO:0000978">
    <property type="term" value="F:RNA polymerase II cis-regulatory region sequence-specific DNA binding"/>
    <property type="evidence" value="ECO:0007669"/>
    <property type="project" value="TreeGrafter"/>
</dbReference>
<dbReference type="PANTHER" id="PTHR45874:SF4">
    <property type="entry name" value="HOMEOBOX PROTEIN ABDOMINAL-B"/>
    <property type="match status" value="1"/>
</dbReference>
<dbReference type="PANTHER" id="PTHR45874">
    <property type="entry name" value="HOMEOBOX PROTEIN ABDOMINAL-B"/>
    <property type="match status" value="1"/>
</dbReference>
<dbReference type="SMART" id="SM00389">
    <property type="entry name" value="HOX"/>
    <property type="match status" value="1"/>
</dbReference>
<evidence type="ECO:0000256" key="3">
    <source>
        <dbReference type="ARBA" id="ARBA00023125"/>
    </source>
</evidence>
<dbReference type="InterPro" id="IPR020479">
    <property type="entry name" value="HD_metazoa"/>
</dbReference>
<keyword evidence="4 6" id="KW-0371">Homeobox</keyword>
<keyword evidence="3 6" id="KW-0238">DNA-binding</keyword>
<feature type="DNA-binding region" description="Homeobox" evidence="6">
    <location>
        <begin position="240"/>
        <end position="299"/>
    </location>
</feature>
<feature type="compositionally biased region" description="Low complexity" evidence="8">
    <location>
        <begin position="313"/>
        <end position="325"/>
    </location>
</feature>
<accession>A0A085MKF2</accession>
<feature type="region of interest" description="Disordered" evidence="8">
    <location>
        <begin position="32"/>
        <end position="54"/>
    </location>
</feature>
<evidence type="ECO:0000256" key="8">
    <source>
        <dbReference type="SAM" id="MobiDB-lite"/>
    </source>
</evidence>
<dbReference type="InterPro" id="IPR001356">
    <property type="entry name" value="HD"/>
</dbReference>
<dbReference type="Gene3D" id="1.10.10.60">
    <property type="entry name" value="Homeodomain-like"/>
    <property type="match status" value="1"/>
</dbReference>
<name>A0A085MKF2_9BILA</name>